<organism evidence="2 3">
    <name type="scientific">Marinigracilibium pacificum</name>
    <dbReference type="NCBI Taxonomy" id="2729599"/>
    <lineage>
        <taxon>Bacteria</taxon>
        <taxon>Pseudomonadati</taxon>
        <taxon>Bacteroidota</taxon>
        <taxon>Cytophagia</taxon>
        <taxon>Cytophagales</taxon>
        <taxon>Flammeovirgaceae</taxon>
        <taxon>Marinigracilibium</taxon>
    </lineage>
</organism>
<dbReference type="GO" id="GO:0016788">
    <property type="term" value="F:hydrolase activity, acting on ester bonds"/>
    <property type="evidence" value="ECO:0007669"/>
    <property type="project" value="InterPro"/>
</dbReference>
<dbReference type="Gene3D" id="3.90.75.20">
    <property type="match status" value="1"/>
</dbReference>
<dbReference type="InterPro" id="IPR010902">
    <property type="entry name" value="NUMOD4"/>
</dbReference>
<evidence type="ECO:0000313" key="3">
    <source>
        <dbReference type="Proteomes" id="UP000559010"/>
    </source>
</evidence>
<evidence type="ECO:0000259" key="1">
    <source>
        <dbReference type="Pfam" id="PF07463"/>
    </source>
</evidence>
<accession>A0A848IVB8</accession>
<dbReference type="AlphaFoldDB" id="A0A848IVB8"/>
<dbReference type="EMBL" id="JABBNU010000001">
    <property type="protein sequence ID" value="NMM47181.1"/>
    <property type="molecule type" value="Genomic_DNA"/>
</dbReference>
<dbReference type="RefSeq" id="WP_169677791.1">
    <property type="nucleotide sequence ID" value="NZ_JABBNU010000001.1"/>
</dbReference>
<sequence length="187" mass="22256">MGTVDKDYWNEEWKKLTFDDIHPDEHYEISNYGRVKSYKTKKEGAIIKGSKIKGYRTITVKRDSGKLISKYIHKLVAEHFIKNEDPSKINVIHLDYNKENNYINNLKWASREETGMHQRENPTFRKVIKNHRPYAKLSETEVIRIKKMLKRGNTRLKMIAKQFGITHTQLNRIRSGENWSHVKLEDE</sequence>
<keyword evidence="3" id="KW-1185">Reference proteome</keyword>
<proteinExistence type="predicted"/>
<evidence type="ECO:0000313" key="2">
    <source>
        <dbReference type="EMBL" id="NMM47181.1"/>
    </source>
</evidence>
<reference evidence="2 3" key="1">
    <citation type="submission" date="2020-04" db="EMBL/GenBank/DDBJ databases">
        <title>Flammeovirgaceae bacterium KN852 isolated from deep sea.</title>
        <authorList>
            <person name="Zhang D.-C."/>
        </authorList>
    </citation>
    <scope>NUCLEOTIDE SEQUENCE [LARGE SCALE GENOMIC DNA]</scope>
    <source>
        <strain evidence="2 3">KN852</strain>
    </source>
</reference>
<dbReference type="SUPFAM" id="SSF54060">
    <property type="entry name" value="His-Me finger endonucleases"/>
    <property type="match status" value="1"/>
</dbReference>
<comment type="caution">
    <text evidence="2">The sequence shown here is derived from an EMBL/GenBank/DDBJ whole genome shotgun (WGS) entry which is preliminary data.</text>
</comment>
<feature type="domain" description="NUMOD4" evidence="1">
    <location>
        <begin position="11"/>
        <end position="60"/>
    </location>
</feature>
<gene>
    <name evidence="2" type="ORF">HH304_02125</name>
</gene>
<dbReference type="Proteomes" id="UP000559010">
    <property type="component" value="Unassembled WGS sequence"/>
</dbReference>
<protein>
    <recommendedName>
        <fullName evidence="1">NUMOD4 domain-containing protein</fullName>
    </recommendedName>
</protein>
<dbReference type="InterPro" id="IPR044925">
    <property type="entry name" value="His-Me_finger_sf"/>
</dbReference>
<dbReference type="Pfam" id="PF07463">
    <property type="entry name" value="NUMOD4"/>
    <property type="match status" value="1"/>
</dbReference>
<name>A0A848IVB8_9BACT</name>